<dbReference type="AlphaFoldDB" id="A0A915L8G3"/>
<dbReference type="GO" id="GO:0098998">
    <property type="term" value="C:extrinsic component of postsynaptic early endosome membrane"/>
    <property type="evidence" value="ECO:0007669"/>
    <property type="project" value="TreeGrafter"/>
</dbReference>
<dbReference type="GO" id="GO:0098887">
    <property type="term" value="P:neurotransmitter receptor transport, endosome to postsynaptic membrane"/>
    <property type="evidence" value="ECO:0007669"/>
    <property type="project" value="TreeGrafter"/>
</dbReference>
<feature type="coiled-coil region" evidence="1">
    <location>
        <begin position="54"/>
        <end position="143"/>
    </location>
</feature>
<sequence>TQLLDLKTSHYTLIEKSNKQEQELKFALEREAQIKDDLVKANVTIAKSKKAKDVFKLEQELEISRLKLNVQEEEFRLQQSTLLTEINKVFNQNQLLKSENEKLKNQQCARFQNEEIPLDEAQIASLQSKMRNYEALIEEYKSKPVGRTENSQDLISLPSENAEFHSVVTSLRNELVDLKAINEKQRQQNEEISTKCAYFQQQVTELNDKLRRKQESYQILNSDKERQYGEYKKSLDSIVAKKDNDIDEMAKEMILLRKSLAQAKEIELLETSTLNSVQTELDRIRSSFEEISSQNELLQVQLQESLGANDCLSNQLQEARMDVSKMQAQADDAIQTSDRRKTLIDEINKHLEHSKDEFKREKDALIVEYESTLKAKNDEIFVLNVRKNIMLKLIYTRFVIKDRLNALENVSIKLSTIENASEAKNNEIRRLCQEVNEYKLKFELCQVQNEELLEKQKMDFDNEMKSSIEHYENLLKQNTHDINVSKEEIDKFKETIENCKQDSKDKMDQLIMLDRKHGHIVKDLKRQIQSEKKRADRLQERIQEILSELSRNRSPGLEDIKFYQENVKETRTNGDTGSVCSWTVVGGNHSKEHDRHSNVGDNDSESSVTIVESDDNDLIGRIAQLQRQNFELSEKVHILEESSSAMADDLVRKAAVIEQLLKEKPIINMSASTSSTPTNLTMTTATGATNSPEHRLPQSLKKMFDLVKIDQSAGDIRDMNKRLQLLLEETLTKNMHLQRDLELVSKEVVRLKALDYAK</sequence>
<accession>A0A915L8G3</accession>
<protein>
    <submittedName>
        <fullName evidence="3">GRIP1-associated protein 1</fullName>
    </submittedName>
</protein>
<evidence type="ECO:0000313" key="2">
    <source>
        <dbReference type="Proteomes" id="UP000887565"/>
    </source>
</evidence>
<dbReference type="WBParaSite" id="nRc.2.0.1.t47329-RA">
    <property type="protein sequence ID" value="nRc.2.0.1.t47329-RA"/>
    <property type="gene ID" value="nRc.2.0.1.g47329"/>
</dbReference>
<dbReference type="InterPro" id="IPR026204">
    <property type="entry name" value="GRIPAP1"/>
</dbReference>
<dbReference type="PANTHER" id="PTHR18978:SF1">
    <property type="entry name" value="GRIP1-ASSOCIATED PROTEIN 1"/>
    <property type="match status" value="1"/>
</dbReference>
<proteinExistence type="predicted"/>
<evidence type="ECO:0000313" key="3">
    <source>
        <dbReference type="WBParaSite" id="nRc.2.0.1.t47329-RA"/>
    </source>
</evidence>
<feature type="coiled-coil region" evidence="1">
    <location>
        <begin position="482"/>
        <end position="548"/>
    </location>
</feature>
<dbReference type="OMA" id="FLLVQEQ"/>
<keyword evidence="2" id="KW-1185">Reference proteome</keyword>
<dbReference type="Proteomes" id="UP000887565">
    <property type="component" value="Unplaced"/>
</dbReference>
<dbReference type="GO" id="GO:1905244">
    <property type="term" value="P:regulation of modification of synaptic structure"/>
    <property type="evidence" value="ECO:0007669"/>
    <property type="project" value="TreeGrafter"/>
</dbReference>
<dbReference type="GO" id="GO:0098837">
    <property type="term" value="C:postsynaptic recycling endosome"/>
    <property type="evidence" value="ECO:0007669"/>
    <property type="project" value="TreeGrafter"/>
</dbReference>
<keyword evidence="1" id="KW-0175">Coiled coil</keyword>
<dbReference type="PANTHER" id="PTHR18978">
    <property type="entry name" value="GRIP-1 ASSOCIATED PROTEIN 1"/>
    <property type="match status" value="1"/>
</dbReference>
<organism evidence="2 3">
    <name type="scientific">Romanomermis culicivorax</name>
    <name type="common">Nematode worm</name>
    <dbReference type="NCBI Taxonomy" id="13658"/>
    <lineage>
        <taxon>Eukaryota</taxon>
        <taxon>Metazoa</taxon>
        <taxon>Ecdysozoa</taxon>
        <taxon>Nematoda</taxon>
        <taxon>Enoplea</taxon>
        <taxon>Dorylaimia</taxon>
        <taxon>Mermithida</taxon>
        <taxon>Mermithoidea</taxon>
        <taxon>Mermithidae</taxon>
        <taxon>Romanomermis</taxon>
    </lineage>
</organism>
<reference evidence="3" key="1">
    <citation type="submission" date="2022-11" db="UniProtKB">
        <authorList>
            <consortium name="WormBaseParasite"/>
        </authorList>
    </citation>
    <scope>IDENTIFICATION</scope>
</reference>
<dbReference type="GO" id="GO:0098978">
    <property type="term" value="C:glutamatergic synapse"/>
    <property type="evidence" value="ECO:0007669"/>
    <property type="project" value="TreeGrafter"/>
</dbReference>
<evidence type="ECO:0000256" key="1">
    <source>
        <dbReference type="SAM" id="Coils"/>
    </source>
</evidence>
<feature type="coiled-coil region" evidence="1">
    <location>
        <begin position="309"/>
        <end position="368"/>
    </location>
</feature>
<name>A0A915L8G3_ROMCU</name>
<dbReference type="GO" id="GO:0099152">
    <property type="term" value="P:regulation of neurotransmitter receptor transport, endosome to postsynaptic membrane"/>
    <property type="evidence" value="ECO:0007669"/>
    <property type="project" value="TreeGrafter"/>
</dbReference>
<feature type="coiled-coil region" evidence="1">
    <location>
        <begin position="414"/>
        <end position="441"/>
    </location>
</feature>
<dbReference type="GO" id="GO:0099158">
    <property type="term" value="P:regulation of recycling endosome localization within postsynapse"/>
    <property type="evidence" value="ECO:0007669"/>
    <property type="project" value="TreeGrafter"/>
</dbReference>
<feature type="coiled-coil region" evidence="1">
    <location>
        <begin position="168"/>
        <end position="266"/>
    </location>
</feature>